<protein>
    <submittedName>
        <fullName evidence="3">PiggyBac transposable element-derived protein 3-like</fullName>
    </submittedName>
</protein>
<name>A0A8B8GDZ6_9HEMI</name>
<dbReference type="Pfam" id="PF13843">
    <property type="entry name" value="DDE_Tnp_1_7"/>
    <property type="match status" value="1"/>
</dbReference>
<feature type="domain" description="PiggyBac transposable element-derived protein" evidence="1">
    <location>
        <begin position="35"/>
        <end position="283"/>
    </location>
</feature>
<organism evidence="2 3">
    <name type="scientific">Sipha flava</name>
    <name type="common">yellow sugarcane aphid</name>
    <dbReference type="NCBI Taxonomy" id="143950"/>
    <lineage>
        <taxon>Eukaryota</taxon>
        <taxon>Metazoa</taxon>
        <taxon>Ecdysozoa</taxon>
        <taxon>Arthropoda</taxon>
        <taxon>Hexapoda</taxon>
        <taxon>Insecta</taxon>
        <taxon>Pterygota</taxon>
        <taxon>Neoptera</taxon>
        <taxon>Paraneoptera</taxon>
        <taxon>Hemiptera</taxon>
        <taxon>Sternorrhyncha</taxon>
        <taxon>Aphidomorpha</taxon>
        <taxon>Aphidoidea</taxon>
        <taxon>Aphididae</taxon>
        <taxon>Sipha</taxon>
    </lineage>
</organism>
<dbReference type="GeneID" id="112691421"/>
<dbReference type="RefSeq" id="XP_025421454.1">
    <property type="nucleotide sequence ID" value="XM_025565669.1"/>
</dbReference>
<dbReference type="PANTHER" id="PTHR47055">
    <property type="entry name" value="DDE_TNP_1_7 DOMAIN-CONTAINING PROTEIN"/>
    <property type="match status" value="1"/>
</dbReference>
<evidence type="ECO:0000313" key="3">
    <source>
        <dbReference type="RefSeq" id="XP_025421454.1"/>
    </source>
</evidence>
<evidence type="ECO:0000259" key="1">
    <source>
        <dbReference type="Pfam" id="PF13843"/>
    </source>
</evidence>
<sequence>MILTGYHTLPQMDCYWSKDEDKEVTLINFQSCVLFFDLLNQKFVQFGIFAHNLSIDEEMVPYFGRHSCKMFIRGKPVRFGFKLWCLTSENGYLFQFSPYGGSSTKRIEGLPLGSEVVFNLLESVENPNLHKVFFDNFFTSYSLMAMLREKGFFATGTVRENRIGNCKLKSVKLLGKECKGTFDFAFEKKNEICAVRWNDNSVVTVLTNVGAINPLVIAKRYNRKEKKTVNVQQPNVIQDYNKNMGGVDLHDNGIANYRIRVKGKKWWWPLFSNAVDSAVVNSWKFYNLVNGEKSSQFDYRSKLVLSLLKSSSKNKNEETINESAVSITNTNLGRPSKNALPTAIRKDDIGHLIIRKNERRRCRNCQSQTIYSCKKCNVFLHPDCFQEFHEK</sequence>
<proteinExistence type="predicted"/>
<reference evidence="3" key="1">
    <citation type="submission" date="2025-08" db="UniProtKB">
        <authorList>
            <consortium name="RefSeq"/>
        </authorList>
    </citation>
    <scope>IDENTIFICATION</scope>
    <source>
        <tissue evidence="3">Whole body</tissue>
    </source>
</reference>
<dbReference type="Proteomes" id="UP000694846">
    <property type="component" value="Unplaced"/>
</dbReference>
<evidence type="ECO:0000313" key="2">
    <source>
        <dbReference type="Proteomes" id="UP000694846"/>
    </source>
</evidence>
<keyword evidence="2" id="KW-1185">Reference proteome</keyword>
<dbReference type="OrthoDB" id="6609254at2759"/>
<dbReference type="InterPro" id="IPR029526">
    <property type="entry name" value="PGBD"/>
</dbReference>
<dbReference type="GO" id="GO:0043565">
    <property type="term" value="F:sequence-specific DNA binding"/>
    <property type="evidence" value="ECO:0007669"/>
    <property type="project" value="TreeGrafter"/>
</dbReference>
<gene>
    <name evidence="3" type="primary">LOC112691421</name>
</gene>
<dbReference type="AlphaFoldDB" id="A0A8B8GDZ6"/>
<dbReference type="PANTHER" id="PTHR47055:SF3">
    <property type="entry name" value="PHORBOL-ESTER_DAG-TYPE DOMAIN-CONTAINING PROTEIN"/>
    <property type="match status" value="1"/>
</dbReference>
<accession>A0A8B8GDZ6</accession>
<dbReference type="InterPro" id="IPR052638">
    <property type="entry name" value="PiggyBac_TE-derived"/>
</dbReference>